<sequence length="306" mass="33799">MRQTKRMSLEQAMADLVKDGESVVMGACLEAMIPFAAAYELIRQKKENLTLIAPISDILFDVMIGAGVVDRLIAAWSGNVSAGLGYNYRRAMEKGIPRPLKVEDHSNFTIGLALLAGAMGVPFLPTRSLLGSDLLKTNPKLQVGTSPLGEEKLVYVPALTPDVAILGVQRADEFGNAHLWGNLGVAQEAALASKKVILLAEEIVPGDVITSDPNRLLVPGFKVSAVVYCPGFCHPSPMPGYYQRDHSFFHDYHQESRDEEGFRKWLNQWVLSVSSHEEYLRLLGSRWERLKITKKALAAEVNYAYE</sequence>
<dbReference type="InterPro" id="IPR037171">
    <property type="entry name" value="NagB/RpiA_transferase-like"/>
</dbReference>
<comment type="caution">
    <text evidence="2">The sequence shown here is derived from an EMBL/GenBank/DDBJ whole genome shotgun (WGS) entry which is preliminary data.</text>
</comment>
<keyword evidence="3" id="KW-1185">Reference proteome</keyword>
<accession>A0A8I1A8I3</accession>
<dbReference type="Proteomes" id="UP000633619">
    <property type="component" value="Unassembled WGS sequence"/>
</dbReference>
<dbReference type="Gene3D" id="3.30.30.40">
    <property type="match status" value="1"/>
</dbReference>
<dbReference type="RefSeq" id="WP_181731894.1">
    <property type="nucleotide sequence ID" value="NZ_JACEIR010000004.1"/>
</dbReference>
<gene>
    <name evidence="2" type="ORF">I8U20_04830</name>
</gene>
<protein>
    <submittedName>
        <fullName evidence="2">CoA transferase subunit A</fullName>
    </submittedName>
</protein>
<dbReference type="EMBL" id="JAECVW010000002">
    <property type="protein sequence ID" value="MBH8594651.1"/>
    <property type="molecule type" value="Genomic_DNA"/>
</dbReference>
<proteinExistence type="inferred from homology"/>
<reference evidence="2 3" key="1">
    <citation type="submission" date="2020-12" db="EMBL/GenBank/DDBJ databases">
        <title>WGS of Thermoactinomyces spp.</title>
        <authorList>
            <person name="Cheng K."/>
        </authorList>
    </citation>
    <scope>NUCLEOTIDE SEQUENCE [LARGE SCALE GENOMIC DNA]</scope>
    <source>
        <strain evidence="3">CICC 10671\DSM 43846</strain>
    </source>
</reference>
<dbReference type="PANTHER" id="PTHR43293:SF3">
    <property type="entry name" value="CHOLESTEROL RING-CLEAVING HYDROLASE IPDB SUBUNIT"/>
    <property type="match status" value="1"/>
</dbReference>
<dbReference type="SUPFAM" id="SSF100950">
    <property type="entry name" value="NagB/RpiA/CoA transferase-like"/>
    <property type="match status" value="1"/>
</dbReference>
<keyword evidence="2" id="KW-0808">Transferase</keyword>
<dbReference type="AlphaFoldDB" id="A0A8I1A8I3"/>
<evidence type="ECO:0000256" key="1">
    <source>
        <dbReference type="ARBA" id="ARBA00007047"/>
    </source>
</evidence>
<dbReference type="InterPro" id="IPR004165">
    <property type="entry name" value="CoA_trans_fam_I"/>
</dbReference>
<dbReference type="GO" id="GO:0008410">
    <property type="term" value="F:CoA-transferase activity"/>
    <property type="evidence" value="ECO:0007669"/>
    <property type="project" value="InterPro"/>
</dbReference>
<organism evidence="2 3">
    <name type="scientific">Thermoactinomyces intermedius</name>
    <dbReference type="NCBI Taxonomy" id="2024"/>
    <lineage>
        <taxon>Bacteria</taxon>
        <taxon>Bacillati</taxon>
        <taxon>Bacillota</taxon>
        <taxon>Bacilli</taxon>
        <taxon>Bacillales</taxon>
        <taxon>Thermoactinomycetaceae</taxon>
        <taxon>Thermoactinomyces</taxon>
    </lineage>
</organism>
<dbReference type="Pfam" id="PF01144">
    <property type="entry name" value="CoA_trans"/>
    <property type="match status" value="1"/>
</dbReference>
<evidence type="ECO:0000313" key="2">
    <source>
        <dbReference type="EMBL" id="MBH8594651.1"/>
    </source>
</evidence>
<name>A0A8I1A8I3_THEIN</name>
<dbReference type="SMART" id="SM00882">
    <property type="entry name" value="CoA_trans"/>
    <property type="match status" value="1"/>
</dbReference>
<evidence type="ECO:0000313" key="3">
    <source>
        <dbReference type="Proteomes" id="UP000633619"/>
    </source>
</evidence>
<comment type="similarity">
    <text evidence="1">Belongs to the 3-oxoacid CoA-transferase subunit B family.</text>
</comment>
<dbReference type="PANTHER" id="PTHR43293">
    <property type="entry name" value="ACETATE COA-TRANSFERASE YDIF"/>
    <property type="match status" value="1"/>
</dbReference>
<dbReference type="Gene3D" id="3.40.1080.10">
    <property type="entry name" value="Glutaconate Coenzyme A-transferase"/>
    <property type="match status" value="1"/>
</dbReference>